<dbReference type="EMBL" id="WHZY01000007">
    <property type="protein sequence ID" value="NEG78487.1"/>
    <property type="molecule type" value="Genomic_DNA"/>
</dbReference>
<dbReference type="CDD" id="cd03230">
    <property type="entry name" value="ABC_DR_subfamily_A"/>
    <property type="match status" value="1"/>
</dbReference>
<dbReference type="SMART" id="SM00382">
    <property type="entry name" value="AAA"/>
    <property type="match status" value="1"/>
</dbReference>
<evidence type="ECO:0000256" key="6">
    <source>
        <dbReference type="ARBA" id="ARBA00023251"/>
    </source>
</evidence>
<evidence type="ECO:0000256" key="4">
    <source>
        <dbReference type="ARBA" id="ARBA00022741"/>
    </source>
</evidence>
<comment type="subcellular location">
    <subcellularLocation>
        <location evidence="1">Cell membrane</location>
        <topology evidence="1">Peripheral membrane protein</topology>
    </subcellularLocation>
</comment>
<dbReference type="PROSITE" id="PS50893">
    <property type="entry name" value="ABC_TRANSPORTER_2"/>
    <property type="match status" value="1"/>
</dbReference>
<dbReference type="InterPro" id="IPR050763">
    <property type="entry name" value="ABC_transporter_ATP-binding"/>
</dbReference>
<dbReference type="InterPro" id="IPR003593">
    <property type="entry name" value="AAA+_ATPase"/>
</dbReference>
<name>A0A7K3THB2_9BIFI</name>
<dbReference type="InterPro" id="IPR003439">
    <property type="entry name" value="ABC_transporter-like_ATP-bd"/>
</dbReference>
<evidence type="ECO:0000256" key="3">
    <source>
        <dbReference type="ARBA" id="ARBA00022448"/>
    </source>
</evidence>
<dbReference type="GO" id="GO:0005524">
    <property type="term" value="F:ATP binding"/>
    <property type="evidence" value="ECO:0007669"/>
    <property type="project" value="UniProtKB-KW"/>
</dbReference>
<keyword evidence="4" id="KW-0547">Nucleotide-binding</keyword>
<evidence type="ECO:0000256" key="7">
    <source>
        <dbReference type="SAM" id="MobiDB-lite"/>
    </source>
</evidence>
<dbReference type="GO" id="GO:0016887">
    <property type="term" value="F:ATP hydrolysis activity"/>
    <property type="evidence" value="ECO:0007669"/>
    <property type="project" value="InterPro"/>
</dbReference>
<evidence type="ECO:0000256" key="5">
    <source>
        <dbReference type="ARBA" id="ARBA00022840"/>
    </source>
</evidence>
<keyword evidence="3" id="KW-0813">Transport</keyword>
<dbReference type="GO" id="GO:0046677">
    <property type="term" value="P:response to antibiotic"/>
    <property type="evidence" value="ECO:0007669"/>
    <property type="project" value="UniProtKB-KW"/>
</dbReference>
<dbReference type="PANTHER" id="PTHR42711:SF5">
    <property type="entry name" value="ABC TRANSPORTER ATP-BINDING PROTEIN NATA"/>
    <property type="match status" value="1"/>
</dbReference>
<evidence type="ECO:0000313" key="10">
    <source>
        <dbReference type="Proteomes" id="UP000469763"/>
    </source>
</evidence>
<evidence type="ECO:0000313" key="9">
    <source>
        <dbReference type="EMBL" id="NEG78487.1"/>
    </source>
</evidence>
<sequence length="377" mass="40821">MLAASQPFHRRRNNDRSQQHLNQGRRGSVTAVRADSQGFHGTATLAGTARAQCATGPAQACPTAVARSFHRRRGATRRLDLKGIVTVHSTEFIHIDHIDDEPALRLDRVARSFGRGDGRRWAVRGVTLSIGPGQIVCLLGPNGAGKTTTMKMIATLLTPDAGTIRICGVDAVRDPRGARRHLSLLLGGDRGFYARVSAIDNLRYFASVAGVPRRLRETRIDEALDRVGLANRADARVETFSRGMTQRLHIARAMLNRAPLLLLDEPTNGLDPEHARDVRALVESLRADGTAILLTTHVMAEAEALADRIDMIMDGRIVASGTKEELAGALANESAADGMTGTAPATQPAPRSLEDVYLALLDRERGMNARNHGEVVR</sequence>
<dbReference type="SUPFAM" id="SSF52540">
    <property type="entry name" value="P-loop containing nucleoside triphosphate hydrolases"/>
    <property type="match status" value="1"/>
</dbReference>
<feature type="region of interest" description="Disordered" evidence="7">
    <location>
        <begin position="1"/>
        <end position="28"/>
    </location>
</feature>
<dbReference type="Proteomes" id="UP000469763">
    <property type="component" value="Unassembled WGS sequence"/>
</dbReference>
<gene>
    <name evidence="9" type="ORF">GFD22_05795</name>
</gene>
<proteinExistence type="inferred from homology"/>
<dbReference type="GO" id="GO:0005886">
    <property type="term" value="C:plasma membrane"/>
    <property type="evidence" value="ECO:0007669"/>
    <property type="project" value="UniProtKB-SubCell"/>
</dbReference>
<protein>
    <submittedName>
        <fullName evidence="9">ATP-binding cassette domain-containing protein</fullName>
    </submittedName>
</protein>
<accession>A0A7K3THB2</accession>
<reference evidence="9 10" key="1">
    <citation type="submission" date="2019-10" db="EMBL/GenBank/DDBJ databases">
        <title>Bifidobacterium from non-human primates.</title>
        <authorList>
            <person name="Modesto M."/>
        </authorList>
    </citation>
    <scope>NUCLEOTIDE SEQUENCE [LARGE SCALE GENOMIC DNA]</scope>
    <source>
        <strain evidence="9 10">TREC</strain>
    </source>
</reference>
<evidence type="ECO:0000256" key="2">
    <source>
        <dbReference type="ARBA" id="ARBA00005417"/>
    </source>
</evidence>
<dbReference type="InterPro" id="IPR027417">
    <property type="entry name" value="P-loop_NTPase"/>
</dbReference>
<comment type="similarity">
    <text evidence="2">Belongs to the ABC transporter superfamily.</text>
</comment>
<keyword evidence="10" id="KW-1185">Reference proteome</keyword>
<evidence type="ECO:0000259" key="8">
    <source>
        <dbReference type="PROSITE" id="PS50893"/>
    </source>
</evidence>
<dbReference type="AlphaFoldDB" id="A0A7K3THB2"/>
<organism evidence="9 10">
    <name type="scientific">Bifidobacterium avesanii</name>
    <dbReference type="NCBI Taxonomy" id="1798157"/>
    <lineage>
        <taxon>Bacteria</taxon>
        <taxon>Bacillati</taxon>
        <taxon>Actinomycetota</taxon>
        <taxon>Actinomycetes</taxon>
        <taxon>Bifidobacteriales</taxon>
        <taxon>Bifidobacteriaceae</taxon>
        <taxon>Bifidobacterium</taxon>
    </lineage>
</organism>
<comment type="caution">
    <text evidence="9">The sequence shown here is derived from an EMBL/GenBank/DDBJ whole genome shotgun (WGS) entry which is preliminary data.</text>
</comment>
<feature type="domain" description="ABC transporter" evidence="8">
    <location>
        <begin position="104"/>
        <end position="339"/>
    </location>
</feature>
<dbReference type="Pfam" id="PF00005">
    <property type="entry name" value="ABC_tran"/>
    <property type="match status" value="1"/>
</dbReference>
<dbReference type="Gene3D" id="3.40.50.300">
    <property type="entry name" value="P-loop containing nucleotide triphosphate hydrolases"/>
    <property type="match status" value="1"/>
</dbReference>
<keyword evidence="5 9" id="KW-0067">ATP-binding</keyword>
<keyword evidence="6" id="KW-0046">Antibiotic resistance</keyword>
<dbReference type="PANTHER" id="PTHR42711">
    <property type="entry name" value="ABC TRANSPORTER ATP-BINDING PROTEIN"/>
    <property type="match status" value="1"/>
</dbReference>
<evidence type="ECO:0000256" key="1">
    <source>
        <dbReference type="ARBA" id="ARBA00004202"/>
    </source>
</evidence>
<dbReference type="OrthoDB" id="9804819at2"/>